<gene>
    <name evidence="2" type="ORF">PECUL_23A057309</name>
</gene>
<sequence>CPGTLGQKAKLQRSDIASSSKDICTLLRVTPQLQSTKIAPVRKDSDIASEERETEDFSFPITQSETRANPKPQLKYLPVGRQTRPNLSLEQTPASKAYIQNLLKEMKALFAADIALVWEDLGAITARLQALEVSGEIAKGRQDDQQSEMDKFKQANLLME</sequence>
<name>A0AAD1VSW2_PELCU</name>
<evidence type="ECO:0000313" key="2">
    <source>
        <dbReference type="EMBL" id="CAH2256208.1"/>
    </source>
</evidence>
<feature type="non-terminal residue" evidence="2">
    <location>
        <position position="1"/>
    </location>
</feature>
<evidence type="ECO:0000313" key="3">
    <source>
        <dbReference type="Proteomes" id="UP001295444"/>
    </source>
</evidence>
<reference evidence="2" key="1">
    <citation type="submission" date="2022-03" db="EMBL/GenBank/DDBJ databases">
        <authorList>
            <person name="Alioto T."/>
            <person name="Alioto T."/>
            <person name="Gomez Garrido J."/>
        </authorList>
    </citation>
    <scope>NUCLEOTIDE SEQUENCE</scope>
</reference>
<feature type="region of interest" description="Disordered" evidence="1">
    <location>
        <begin position="40"/>
        <end position="71"/>
    </location>
</feature>
<accession>A0AAD1VSW2</accession>
<evidence type="ECO:0000256" key="1">
    <source>
        <dbReference type="SAM" id="MobiDB-lite"/>
    </source>
</evidence>
<feature type="compositionally biased region" description="Basic and acidic residues" evidence="1">
    <location>
        <begin position="41"/>
        <end position="51"/>
    </location>
</feature>
<feature type="compositionally biased region" description="Basic and acidic residues" evidence="1">
    <location>
        <begin position="139"/>
        <end position="153"/>
    </location>
</feature>
<dbReference type="EMBL" id="OW240913">
    <property type="protein sequence ID" value="CAH2256208.1"/>
    <property type="molecule type" value="Genomic_DNA"/>
</dbReference>
<dbReference type="Proteomes" id="UP001295444">
    <property type="component" value="Chromosome 02"/>
</dbReference>
<organism evidence="2 3">
    <name type="scientific">Pelobates cultripes</name>
    <name type="common">Western spadefoot toad</name>
    <dbReference type="NCBI Taxonomy" id="61616"/>
    <lineage>
        <taxon>Eukaryota</taxon>
        <taxon>Metazoa</taxon>
        <taxon>Chordata</taxon>
        <taxon>Craniata</taxon>
        <taxon>Vertebrata</taxon>
        <taxon>Euteleostomi</taxon>
        <taxon>Amphibia</taxon>
        <taxon>Batrachia</taxon>
        <taxon>Anura</taxon>
        <taxon>Pelobatoidea</taxon>
        <taxon>Pelobatidae</taxon>
        <taxon>Pelobates</taxon>
    </lineage>
</organism>
<feature type="region of interest" description="Disordered" evidence="1">
    <location>
        <begin position="139"/>
        <end position="160"/>
    </location>
</feature>
<feature type="non-terminal residue" evidence="2">
    <location>
        <position position="160"/>
    </location>
</feature>
<protein>
    <submittedName>
        <fullName evidence="2">Uncharacterized protein</fullName>
    </submittedName>
</protein>
<proteinExistence type="predicted"/>
<keyword evidence="3" id="KW-1185">Reference proteome</keyword>
<dbReference type="AlphaFoldDB" id="A0AAD1VSW2"/>